<feature type="transmembrane region" description="Helical" evidence="6">
    <location>
        <begin position="205"/>
        <end position="228"/>
    </location>
</feature>
<feature type="transmembrane region" description="Helical" evidence="6">
    <location>
        <begin position="123"/>
        <end position="144"/>
    </location>
</feature>
<dbReference type="Proteomes" id="UP000800094">
    <property type="component" value="Unassembled WGS sequence"/>
</dbReference>
<proteinExistence type="inferred from homology"/>
<dbReference type="InterPro" id="IPR052337">
    <property type="entry name" value="SAT4-like"/>
</dbReference>
<keyword evidence="4 6" id="KW-0472">Membrane</keyword>
<evidence type="ECO:0000313" key="8">
    <source>
        <dbReference type="EMBL" id="KAF2252385.1"/>
    </source>
</evidence>
<keyword evidence="9" id="KW-1185">Reference proteome</keyword>
<feature type="domain" description="Rhodopsin" evidence="7">
    <location>
        <begin position="60"/>
        <end position="302"/>
    </location>
</feature>
<accession>A0A6A6IPD4</accession>
<dbReference type="GO" id="GO:0016020">
    <property type="term" value="C:membrane"/>
    <property type="evidence" value="ECO:0007669"/>
    <property type="project" value="UniProtKB-SubCell"/>
</dbReference>
<dbReference type="PANTHER" id="PTHR33048:SF129">
    <property type="entry name" value="INTEGRAL MEMBRANE PROTEIN-RELATED"/>
    <property type="match status" value="1"/>
</dbReference>
<organism evidence="8 9">
    <name type="scientific">Trematosphaeria pertusa</name>
    <dbReference type="NCBI Taxonomy" id="390896"/>
    <lineage>
        <taxon>Eukaryota</taxon>
        <taxon>Fungi</taxon>
        <taxon>Dikarya</taxon>
        <taxon>Ascomycota</taxon>
        <taxon>Pezizomycotina</taxon>
        <taxon>Dothideomycetes</taxon>
        <taxon>Pleosporomycetidae</taxon>
        <taxon>Pleosporales</taxon>
        <taxon>Massarineae</taxon>
        <taxon>Trematosphaeriaceae</taxon>
        <taxon>Trematosphaeria</taxon>
    </lineage>
</organism>
<evidence type="ECO:0000256" key="6">
    <source>
        <dbReference type="SAM" id="Phobius"/>
    </source>
</evidence>
<reference evidence="8" key="1">
    <citation type="journal article" date="2020" name="Stud. Mycol.">
        <title>101 Dothideomycetes genomes: a test case for predicting lifestyles and emergence of pathogens.</title>
        <authorList>
            <person name="Haridas S."/>
            <person name="Albert R."/>
            <person name="Binder M."/>
            <person name="Bloem J."/>
            <person name="Labutti K."/>
            <person name="Salamov A."/>
            <person name="Andreopoulos B."/>
            <person name="Baker S."/>
            <person name="Barry K."/>
            <person name="Bills G."/>
            <person name="Bluhm B."/>
            <person name="Cannon C."/>
            <person name="Castanera R."/>
            <person name="Culley D."/>
            <person name="Daum C."/>
            <person name="Ezra D."/>
            <person name="Gonzalez J."/>
            <person name="Henrissat B."/>
            <person name="Kuo A."/>
            <person name="Liang C."/>
            <person name="Lipzen A."/>
            <person name="Lutzoni F."/>
            <person name="Magnuson J."/>
            <person name="Mondo S."/>
            <person name="Nolan M."/>
            <person name="Ohm R."/>
            <person name="Pangilinan J."/>
            <person name="Park H.-J."/>
            <person name="Ramirez L."/>
            <person name="Alfaro M."/>
            <person name="Sun H."/>
            <person name="Tritt A."/>
            <person name="Yoshinaga Y."/>
            <person name="Zwiers L.-H."/>
            <person name="Turgeon B."/>
            <person name="Goodwin S."/>
            <person name="Spatafora J."/>
            <person name="Crous P."/>
            <person name="Grigoriev I."/>
        </authorList>
    </citation>
    <scope>NUCLEOTIDE SEQUENCE</scope>
    <source>
        <strain evidence="8">CBS 122368</strain>
    </source>
</reference>
<evidence type="ECO:0000313" key="9">
    <source>
        <dbReference type="Proteomes" id="UP000800094"/>
    </source>
</evidence>
<sequence length="427" mass="47834">MPRIPDLLFTEYGHLLPRAGNGTGPTTFLRPVSDQQYVLATSYLIITPILQLIAMFVFFARVYTRARPTWRFGIDDYVVSVAFVLMTIMWVLHYNVVSWAWGFTHPPYRDLSSIEHAVKLGTIALPFWAWATGLVKISIACMLLKFQQARRWRAFVCAIIVLNVFLIGFMGVANMFACIPYAAIWDMTGKYKETRKCWGRAANLATVYVTCICNVCSDVSLSLVPLTFLGKVRRPLREKVVIGTLMALGLVASVFSIGRMVIQLRKDHFPDKSAQAILQGLLTCLEVQHSLIAACIPMLRSSANRWLSRLGLWRGSVGEGGTYQRYGEGRDASEGKAGSRRVMELNEVSVGGGTMRSGALESSLRDIRDSAHESGQFIMDPVTGRIMRVTDVKEHADSPNVHDEFHIGPGQIMQDKWESQRDIGYAW</sequence>
<dbReference type="InterPro" id="IPR049326">
    <property type="entry name" value="Rhodopsin_dom_fungi"/>
</dbReference>
<gene>
    <name evidence="8" type="ORF">BU26DRAFT_602779</name>
</gene>
<feature type="transmembrane region" description="Helical" evidence="6">
    <location>
        <begin position="81"/>
        <end position="103"/>
    </location>
</feature>
<dbReference type="EMBL" id="ML987192">
    <property type="protein sequence ID" value="KAF2252385.1"/>
    <property type="molecule type" value="Genomic_DNA"/>
</dbReference>
<dbReference type="RefSeq" id="XP_033687389.1">
    <property type="nucleotide sequence ID" value="XM_033835376.1"/>
</dbReference>
<dbReference type="GeneID" id="54588706"/>
<keyword evidence="2 6" id="KW-0812">Transmembrane</keyword>
<feature type="transmembrane region" description="Helical" evidence="6">
    <location>
        <begin position="37"/>
        <end position="60"/>
    </location>
</feature>
<dbReference type="OrthoDB" id="5278984at2759"/>
<keyword evidence="3 6" id="KW-1133">Transmembrane helix</keyword>
<name>A0A6A6IPD4_9PLEO</name>
<dbReference type="PANTHER" id="PTHR33048">
    <property type="entry name" value="PTH11-LIKE INTEGRAL MEMBRANE PROTEIN (AFU_ORTHOLOGUE AFUA_5G11245)"/>
    <property type="match status" value="1"/>
</dbReference>
<dbReference type="AlphaFoldDB" id="A0A6A6IPD4"/>
<feature type="transmembrane region" description="Helical" evidence="6">
    <location>
        <begin position="156"/>
        <end position="185"/>
    </location>
</feature>
<evidence type="ECO:0000256" key="2">
    <source>
        <dbReference type="ARBA" id="ARBA00022692"/>
    </source>
</evidence>
<evidence type="ECO:0000256" key="5">
    <source>
        <dbReference type="ARBA" id="ARBA00038359"/>
    </source>
</evidence>
<dbReference type="Pfam" id="PF20684">
    <property type="entry name" value="Fung_rhodopsin"/>
    <property type="match status" value="1"/>
</dbReference>
<comment type="similarity">
    <text evidence="5">Belongs to the SAT4 family.</text>
</comment>
<feature type="transmembrane region" description="Helical" evidence="6">
    <location>
        <begin position="240"/>
        <end position="262"/>
    </location>
</feature>
<evidence type="ECO:0000256" key="4">
    <source>
        <dbReference type="ARBA" id="ARBA00023136"/>
    </source>
</evidence>
<comment type="subcellular location">
    <subcellularLocation>
        <location evidence="1">Membrane</location>
        <topology evidence="1">Multi-pass membrane protein</topology>
    </subcellularLocation>
</comment>
<protein>
    <recommendedName>
        <fullName evidence="7">Rhodopsin domain-containing protein</fullName>
    </recommendedName>
</protein>
<evidence type="ECO:0000256" key="1">
    <source>
        <dbReference type="ARBA" id="ARBA00004141"/>
    </source>
</evidence>
<evidence type="ECO:0000259" key="7">
    <source>
        <dbReference type="Pfam" id="PF20684"/>
    </source>
</evidence>
<evidence type="ECO:0000256" key="3">
    <source>
        <dbReference type="ARBA" id="ARBA00022989"/>
    </source>
</evidence>